<organism evidence="2 3">
    <name type="scientific">Arthrobotrys conoides</name>
    <dbReference type="NCBI Taxonomy" id="74498"/>
    <lineage>
        <taxon>Eukaryota</taxon>
        <taxon>Fungi</taxon>
        <taxon>Dikarya</taxon>
        <taxon>Ascomycota</taxon>
        <taxon>Pezizomycotina</taxon>
        <taxon>Orbiliomycetes</taxon>
        <taxon>Orbiliales</taxon>
        <taxon>Orbiliaceae</taxon>
        <taxon>Arthrobotrys</taxon>
    </lineage>
</organism>
<sequence>MATGIVPNSGGQGGNGGDRHPRRKPFSTLMKRLAAFKPSSHNRNGNGNQRSVSNGILTNESTSTSGTHSSSGTGTQVVFSDPPHSIASASHTRAASMAGSSHAHTYTSSTAHSSPSQSVQSLATLTTVQSTAPPSTYLANGMTTSYNPHLSTHNPNAPPQHFTHQFTISPAPGLSHTPSNSNSTHGIPTTLPHPTTYHTMTQGNMLSDDASILTLASSSRKRERRRSFDTDASIRALPPSSLWGGSKESLPLSVLSGGDRATMGDRASLFAERHRDRDSIVMTGAASPLVTPSHPTFFAAGSSNENRPEEEDINDGRSIAKYSTKRGSTGTSLLSVPLQGPDTEPDTVK</sequence>
<evidence type="ECO:0000313" key="3">
    <source>
        <dbReference type="Proteomes" id="UP001307849"/>
    </source>
</evidence>
<dbReference type="AlphaFoldDB" id="A0AAN8N0T6"/>
<dbReference type="Proteomes" id="UP001307849">
    <property type="component" value="Unassembled WGS sequence"/>
</dbReference>
<feature type="region of interest" description="Disordered" evidence="1">
    <location>
        <begin position="298"/>
        <end position="349"/>
    </location>
</feature>
<feature type="compositionally biased region" description="Low complexity" evidence="1">
    <location>
        <begin position="98"/>
        <end position="120"/>
    </location>
</feature>
<protein>
    <submittedName>
        <fullName evidence="2">Uncharacterized protein</fullName>
    </submittedName>
</protein>
<evidence type="ECO:0000256" key="1">
    <source>
        <dbReference type="SAM" id="MobiDB-lite"/>
    </source>
</evidence>
<reference evidence="2 3" key="1">
    <citation type="submission" date="2019-10" db="EMBL/GenBank/DDBJ databases">
        <authorList>
            <person name="Palmer J.M."/>
        </authorList>
    </citation>
    <scope>NUCLEOTIDE SEQUENCE [LARGE SCALE GENOMIC DNA]</scope>
    <source>
        <strain evidence="2 3">TWF506</strain>
    </source>
</reference>
<dbReference type="EMBL" id="JAVHJM010000009">
    <property type="protein sequence ID" value="KAK6506305.1"/>
    <property type="molecule type" value="Genomic_DNA"/>
</dbReference>
<accession>A0AAN8N0T6</accession>
<proteinExistence type="predicted"/>
<feature type="region of interest" description="Disordered" evidence="1">
    <location>
        <begin position="1"/>
        <end position="120"/>
    </location>
</feature>
<name>A0AAN8N0T6_9PEZI</name>
<comment type="caution">
    <text evidence="2">The sequence shown here is derived from an EMBL/GenBank/DDBJ whole genome shotgun (WGS) entry which is preliminary data.</text>
</comment>
<feature type="compositionally biased region" description="Low complexity" evidence="1">
    <location>
        <begin position="61"/>
        <end position="75"/>
    </location>
</feature>
<feature type="compositionally biased region" description="Polar residues" evidence="1">
    <location>
        <begin position="39"/>
        <end position="60"/>
    </location>
</feature>
<keyword evidence="3" id="KW-1185">Reference proteome</keyword>
<evidence type="ECO:0000313" key="2">
    <source>
        <dbReference type="EMBL" id="KAK6506305.1"/>
    </source>
</evidence>
<feature type="compositionally biased region" description="Polar residues" evidence="1">
    <location>
        <begin position="325"/>
        <end position="334"/>
    </location>
</feature>
<gene>
    <name evidence="2" type="ORF">TWF506_011222</name>
</gene>